<feature type="signal peptide" evidence="1">
    <location>
        <begin position="1"/>
        <end position="23"/>
    </location>
</feature>
<dbReference type="RefSeq" id="WP_274690039.1">
    <property type="nucleotide sequence ID" value="NZ_JAPMOU010000023.1"/>
</dbReference>
<accession>A0ABT5UBE4</accession>
<protein>
    <submittedName>
        <fullName evidence="2">DUF2861 family protein</fullName>
    </submittedName>
</protein>
<keyword evidence="3" id="KW-1185">Reference proteome</keyword>
<sequence>MKLKSNYLFTVVFLFFITSQANANNWLQETPLKKVYVALLDEKPIKAWQQLLLILKKPLTSEIKKQWPLVFDTILQETSCGQAIPVKIDNIFASFIRVVLIKHYNLQQVEYHVKLSFEGVDAPFTVKLINNHGKPLINNKIAKQSGEYGYAEVESDYFPHTYSAGVYDLILSRGEHRWHVSLILPPIPDQDWIKIRTQASVKPQIDYTIPAQMAACPPSKVKQQVLDHHFGLLWQNVLLSNQAIVWKNDIVNAHRASVVVNKSFYQGDILIEWAQGIGLPIELTRF</sequence>
<dbReference type="Pfam" id="PF11060">
    <property type="entry name" value="DUF2861"/>
    <property type="match status" value="1"/>
</dbReference>
<name>A0ABT5UBE4_9GAMM</name>
<comment type="caution">
    <text evidence="2">The sequence shown here is derived from an EMBL/GenBank/DDBJ whole genome shotgun (WGS) entry which is preliminary data.</text>
</comment>
<evidence type="ECO:0000313" key="2">
    <source>
        <dbReference type="EMBL" id="MDE1463704.1"/>
    </source>
</evidence>
<organism evidence="2 3">
    <name type="scientific">Spartinivicinus poritis</name>
    <dbReference type="NCBI Taxonomy" id="2994640"/>
    <lineage>
        <taxon>Bacteria</taxon>
        <taxon>Pseudomonadati</taxon>
        <taxon>Pseudomonadota</taxon>
        <taxon>Gammaproteobacteria</taxon>
        <taxon>Oceanospirillales</taxon>
        <taxon>Zooshikellaceae</taxon>
        <taxon>Spartinivicinus</taxon>
    </lineage>
</organism>
<proteinExistence type="predicted"/>
<dbReference type="InterPro" id="IPR021290">
    <property type="entry name" value="DUF2861"/>
</dbReference>
<reference evidence="2 3" key="1">
    <citation type="submission" date="2022-11" db="EMBL/GenBank/DDBJ databases">
        <title>Spartinivicinus poritis sp. nov., isolated from scleractinian coral Porites lutea.</title>
        <authorList>
            <person name="Zhang G."/>
            <person name="Cai L."/>
            <person name="Wei Q."/>
        </authorList>
    </citation>
    <scope>NUCLEOTIDE SEQUENCE [LARGE SCALE GENOMIC DNA]</scope>
    <source>
        <strain evidence="2 3">A2-2</strain>
    </source>
</reference>
<gene>
    <name evidence="2" type="ORF">ORQ98_17255</name>
</gene>
<keyword evidence="1" id="KW-0732">Signal</keyword>
<evidence type="ECO:0000313" key="3">
    <source>
        <dbReference type="Proteomes" id="UP001528823"/>
    </source>
</evidence>
<feature type="chain" id="PRO_5047019998" evidence="1">
    <location>
        <begin position="24"/>
        <end position="286"/>
    </location>
</feature>
<dbReference type="Proteomes" id="UP001528823">
    <property type="component" value="Unassembled WGS sequence"/>
</dbReference>
<evidence type="ECO:0000256" key="1">
    <source>
        <dbReference type="SAM" id="SignalP"/>
    </source>
</evidence>
<dbReference type="EMBL" id="JAPMOU010000023">
    <property type="protein sequence ID" value="MDE1463704.1"/>
    <property type="molecule type" value="Genomic_DNA"/>
</dbReference>